<proteinExistence type="predicted"/>
<sequence>MSPTVFWDFLCQSSLPIKNLKYRTRYSYSGRDFLEEILRQFARSFSNTLETLSIERNICFNPENIVKAEFSYFPQMVDLEIKECGVSIAFDIPQPAISVPDNWLSSKTKKEEEEEVNITFDINNQAWLHTFRGFSSTFAYSQQIRQLSHQEVLNVIDYYKDYRLKETTNAQETERSLDVHGIIEDWIEDLCRGYVELRYTELLNLS</sequence>
<dbReference type="Proteomes" id="UP001448207">
    <property type="component" value="Unassembled WGS sequence"/>
</dbReference>
<evidence type="ECO:0000313" key="1">
    <source>
        <dbReference type="EMBL" id="KAL0084458.1"/>
    </source>
</evidence>
<evidence type="ECO:0000313" key="2">
    <source>
        <dbReference type="Proteomes" id="UP001448207"/>
    </source>
</evidence>
<name>A0ABR3AWY3_PHYBL</name>
<reference evidence="1 2" key="1">
    <citation type="submission" date="2024-04" db="EMBL/GenBank/DDBJ databases">
        <title>Symmetric and asymmetric DNA N6-adenine methylation regulates different biological responses in Mucorales.</title>
        <authorList>
            <consortium name="Lawrence Berkeley National Laboratory"/>
            <person name="Lax C."/>
            <person name="Mondo S.J."/>
            <person name="Osorio-Concepcion M."/>
            <person name="Muszewska A."/>
            <person name="Corrochano-Luque M."/>
            <person name="Gutierrez G."/>
            <person name="Riley R."/>
            <person name="Lipzen A."/>
            <person name="Guo J."/>
            <person name="Hundley H."/>
            <person name="Amirebrahimi M."/>
            <person name="Ng V."/>
            <person name="Lorenzo-Gutierrez D."/>
            <person name="Binder U."/>
            <person name="Yang J."/>
            <person name="Song Y."/>
            <person name="Canovas D."/>
            <person name="Navarro E."/>
            <person name="Freitag M."/>
            <person name="Gabaldon T."/>
            <person name="Grigoriev I.V."/>
            <person name="Corrochano L.M."/>
            <person name="Nicolas F.E."/>
            <person name="Garre V."/>
        </authorList>
    </citation>
    <scope>NUCLEOTIDE SEQUENCE [LARGE SCALE GENOMIC DNA]</scope>
    <source>
        <strain evidence="1 2">L51</strain>
    </source>
</reference>
<accession>A0ABR3AWY3</accession>
<keyword evidence="2" id="KW-1185">Reference proteome</keyword>
<comment type="caution">
    <text evidence="1">The sequence shown here is derived from an EMBL/GenBank/DDBJ whole genome shotgun (WGS) entry which is preliminary data.</text>
</comment>
<protein>
    <submittedName>
        <fullName evidence="1">Uncharacterized protein</fullName>
    </submittedName>
</protein>
<gene>
    <name evidence="1" type="ORF">J3Q64DRAFT_1862609</name>
</gene>
<dbReference type="EMBL" id="JBCLYO010000012">
    <property type="protein sequence ID" value="KAL0084458.1"/>
    <property type="molecule type" value="Genomic_DNA"/>
</dbReference>
<organism evidence="1 2">
    <name type="scientific">Phycomyces blakesleeanus</name>
    <dbReference type="NCBI Taxonomy" id="4837"/>
    <lineage>
        <taxon>Eukaryota</taxon>
        <taxon>Fungi</taxon>
        <taxon>Fungi incertae sedis</taxon>
        <taxon>Mucoromycota</taxon>
        <taxon>Mucoromycotina</taxon>
        <taxon>Mucoromycetes</taxon>
        <taxon>Mucorales</taxon>
        <taxon>Phycomycetaceae</taxon>
        <taxon>Phycomyces</taxon>
    </lineage>
</organism>